<dbReference type="AlphaFoldDB" id="A0A6L9EBN8"/>
<name>A0A6L9EBN8_9FLAO</name>
<gene>
    <name evidence="3" type="ORF">GTQ38_08680</name>
</gene>
<dbReference type="Gene3D" id="2.160.20.120">
    <property type="match status" value="1"/>
</dbReference>
<keyword evidence="4" id="KW-1185">Reference proteome</keyword>
<evidence type="ECO:0000313" key="3">
    <source>
        <dbReference type="EMBL" id="NAS12073.1"/>
    </source>
</evidence>
<evidence type="ECO:0000313" key="4">
    <source>
        <dbReference type="Proteomes" id="UP000475249"/>
    </source>
</evidence>
<evidence type="ECO:0000259" key="2">
    <source>
        <dbReference type="Pfam" id="PF10988"/>
    </source>
</evidence>
<dbReference type="PANTHER" id="PTHR39200:SF1">
    <property type="entry name" value="AUTO-TRANSPORTER ADHESIN HEAD GIN DOMAIN-CONTAINING PROTEIN-RELATED"/>
    <property type="match status" value="1"/>
</dbReference>
<evidence type="ECO:0000256" key="1">
    <source>
        <dbReference type="SAM" id="MobiDB-lite"/>
    </source>
</evidence>
<protein>
    <submittedName>
        <fullName evidence="3">DUF2807 domain-containing protein</fullName>
    </submittedName>
</protein>
<sequence length="243" mass="25606">MKKIMTLTLVFGMIAATNAQWGKRVKGNGNMTTIERSVGDYDAVAVAGWFDVDLVEGKEGELTLRGEENLLEYIKTEVQNGKLVIKTRKGVNLQPSSWKKDGGIYITVPVEDINAVSLSGSGDIVGKTTLKADDFKTSMSGSGDITLQIEANTLEASMSGSGDINLSGQTGNFEVSISGSGDIRAYELEADVVDATVSGSADIKVTAKEMLKARVSGSGDIHYRGNPAKVDTKTSGSGDISKG</sequence>
<feature type="compositionally biased region" description="Polar residues" evidence="1">
    <location>
        <begin position="233"/>
        <end position="243"/>
    </location>
</feature>
<dbReference type="Proteomes" id="UP000475249">
    <property type="component" value="Unassembled WGS sequence"/>
</dbReference>
<accession>A0A6L9EBN8</accession>
<feature type="domain" description="Putative auto-transporter adhesin head GIN" evidence="2">
    <location>
        <begin position="40"/>
        <end position="227"/>
    </location>
</feature>
<feature type="region of interest" description="Disordered" evidence="1">
    <location>
        <begin position="222"/>
        <end position="243"/>
    </location>
</feature>
<reference evidence="3 4" key="1">
    <citation type="submission" date="2020-01" db="EMBL/GenBank/DDBJ databases">
        <title>Bacteria diversity of Porities sp.</title>
        <authorList>
            <person name="Wang G."/>
        </authorList>
    </citation>
    <scope>NUCLEOTIDE SEQUENCE [LARGE SCALE GENOMIC DNA]</scope>
    <source>
        <strain evidence="3 4">R33</strain>
    </source>
</reference>
<proteinExistence type="predicted"/>
<comment type="caution">
    <text evidence="3">The sequence shown here is derived from an EMBL/GenBank/DDBJ whole genome shotgun (WGS) entry which is preliminary data.</text>
</comment>
<organism evidence="3 4">
    <name type="scientific">Poritiphilus flavus</name>
    <dbReference type="NCBI Taxonomy" id="2697053"/>
    <lineage>
        <taxon>Bacteria</taxon>
        <taxon>Pseudomonadati</taxon>
        <taxon>Bacteroidota</taxon>
        <taxon>Flavobacteriia</taxon>
        <taxon>Flavobacteriales</taxon>
        <taxon>Flavobacteriaceae</taxon>
        <taxon>Poritiphilus</taxon>
    </lineage>
</organism>
<dbReference type="RefSeq" id="WP_161435101.1">
    <property type="nucleotide sequence ID" value="NZ_WXYO01000003.1"/>
</dbReference>
<dbReference type="PANTHER" id="PTHR39200">
    <property type="entry name" value="HYPOTHETICAL EXPORTED PROTEIN"/>
    <property type="match status" value="1"/>
</dbReference>
<dbReference type="EMBL" id="WXYO01000003">
    <property type="protein sequence ID" value="NAS12073.1"/>
    <property type="molecule type" value="Genomic_DNA"/>
</dbReference>
<dbReference type="InterPro" id="IPR021255">
    <property type="entry name" value="DUF2807"/>
</dbReference>
<dbReference type="Pfam" id="PF10988">
    <property type="entry name" value="DUF2807"/>
    <property type="match status" value="1"/>
</dbReference>